<feature type="region of interest" description="Disordered" evidence="1">
    <location>
        <begin position="540"/>
        <end position="616"/>
    </location>
</feature>
<protein>
    <submittedName>
        <fullName evidence="2">Uncharacterized protein</fullName>
    </submittedName>
</protein>
<keyword evidence="3" id="KW-1185">Reference proteome</keyword>
<feature type="region of interest" description="Disordered" evidence="1">
    <location>
        <begin position="277"/>
        <end position="321"/>
    </location>
</feature>
<gene>
    <name evidence="2" type="ORF">SCOCK_280052</name>
</gene>
<feature type="compositionally biased region" description="Basic and acidic residues" evidence="1">
    <location>
        <begin position="79"/>
        <end position="89"/>
    </location>
</feature>
<dbReference type="AlphaFoldDB" id="A0A9W4E758"/>
<comment type="caution">
    <text evidence="2">The sequence shown here is derived from an EMBL/GenBank/DDBJ whole genome shotgun (WGS) entry which is preliminary data.</text>
</comment>
<reference evidence="2" key="1">
    <citation type="submission" date="2021-05" db="EMBL/GenBank/DDBJ databases">
        <authorList>
            <person name="Arsene-Ploetze F."/>
        </authorList>
    </citation>
    <scope>NUCLEOTIDE SEQUENCE</scope>
    <source>
        <strain evidence="2">DSM 42138</strain>
    </source>
</reference>
<feature type="compositionally biased region" description="Gly residues" evidence="1">
    <location>
        <begin position="559"/>
        <end position="569"/>
    </location>
</feature>
<feature type="compositionally biased region" description="Basic residues" evidence="1">
    <location>
        <begin position="309"/>
        <end position="318"/>
    </location>
</feature>
<feature type="compositionally biased region" description="Basic residues" evidence="1">
    <location>
        <begin position="17"/>
        <end position="26"/>
    </location>
</feature>
<feature type="compositionally biased region" description="Basic residues" evidence="1">
    <location>
        <begin position="132"/>
        <end position="141"/>
    </location>
</feature>
<evidence type="ECO:0000313" key="2">
    <source>
        <dbReference type="EMBL" id="CAG6394599.1"/>
    </source>
</evidence>
<evidence type="ECO:0000256" key="1">
    <source>
        <dbReference type="SAM" id="MobiDB-lite"/>
    </source>
</evidence>
<dbReference type="EMBL" id="CAJSLV010000057">
    <property type="protein sequence ID" value="CAG6394599.1"/>
    <property type="molecule type" value="Genomic_DNA"/>
</dbReference>
<name>A0A9W4E758_9ACTN</name>
<proteinExistence type="predicted"/>
<feature type="compositionally biased region" description="Low complexity" evidence="1">
    <location>
        <begin position="29"/>
        <end position="71"/>
    </location>
</feature>
<feature type="region of interest" description="Disordered" evidence="1">
    <location>
        <begin position="1"/>
        <end position="256"/>
    </location>
</feature>
<feature type="region of interest" description="Disordered" evidence="1">
    <location>
        <begin position="487"/>
        <end position="519"/>
    </location>
</feature>
<organism evidence="2 3">
    <name type="scientific">Actinacidiphila cocklensis</name>
    <dbReference type="NCBI Taxonomy" id="887465"/>
    <lineage>
        <taxon>Bacteria</taxon>
        <taxon>Bacillati</taxon>
        <taxon>Actinomycetota</taxon>
        <taxon>Actinomycetes</taxon>
        <taxon>Kitasatosporales</taxon>
        <taxon>Streptomycetaceae</taxon>
        <taxon>Actinacidiphila</taxon>
    </lineage>
</organism>
<feature type="compositionally biased region" description="Low complexity" evidence="1">
    <location>
        <begin position="500"/>
        <end position="511"/>
    </location>
</feature>
<feature type="compositionally biased region" description="Basic residues" evidence="1">
    <location>
        <begin position="108"/>
        <end position="124"/>
    </location>
</feature>
<dbReference type="Proteomes" id="UP001152519">
    <property type="component" value="Unassembled WGS sequence"/>
</dbReference>
<feature type="compositionally biased region" description="Basic and acidic residues" evidence="1">
    <location>
        <begin position="294"/>
        <end position="308"/>
    </location>
</feature>
<sequence>MHRLRRLREPRQAHPGGRPHRRRGRRGAADAQPQPPGAVADQQPPRGVQPALPRAPGGGAHPAAARPVAARRGGGRAAARGDHPRRAADRAGLAVQHPGRHPRDQARRTARRGAGLHRIHRRRRGAEDQRPRGLRGRRRHVAALAPGERRGPRGLAGSVGRQLLPLSGKPQSRLSAARAGSVGQPDAPGIQEGRHVRRNERTAGAKTPPEPPAPGAARLGARRGKAGQLGRAVLRPGAGLRDHQGDPRTRRRRHMVRTAGRLGGLHTLLVVLGRRRHPVQPHRPRPSQAPAAAVRDDPDHLDDDDRRAHGAGRRRPAVRRAVPAAAAAAAVVGDRRLRRHAPQPVLHLRAVHRTDAGGHLADVHTAPADRVDGADDRGAVHDLAAAQAPQPHQGGRRAPARALRAGRHPGARHGARGLRGEHPQPVHHLARGGAGELFPAGGRHVVDLLRLHPRRHLAPAENRARPQPGGARAARVRPLRALRLHLRGRGGHPADPRRPAQPGRAAQRGAAVRGNGPVHGRVRLVPLGAAALAVVDTLRRRGSHRADRSRPAQLLGPGADDGTGAAGLRGRGRRVRAAASRGGLSVRRPAPQDRGAGLRGSAAARGRLRDVQGAGR</sequence>
<accession>A0A9W4E758</accession>
<evidence type="ECO:0000313" key="3">
    <source>
        <dbReference type="Proteomes" id="UP001152519"/>
    </source>
</evidence>